<proteinExistence type="predicted"/>
<keyword evidence="1" id="KW-0175">Coiled coil</keyword>
<protein>
    <submittedName>
        <fullName evidence="3">Uncharacterized protein</fullName>
    </submittedName>
</protein>
<feature type="transmembrane region" description="Helical" evidence="2">
    <location>
        <begin position="173"/>
        <end position="194"/>
    </location>
</feature>
<feature type="transmembrane region" description="Helical" evidence="2">
    <location>
        <begin position="48"/>
        <end position="66"/>
    </location>
</feature>
<evidence type="ECO:0000256" key="1">
    <source>
        <dbReference type="SAM" id="Coils"/>
    </source>
</evidence>
<dbReference type="EMBL" id="CAJNJA010029596">
    <property type="protein sequence ID" value="CAE7631367.1"/>
    <property type="molecule type" value="Genomic_DNA"/>
</dbReference>
<accession>A0A812VGS4</accession>
<keyword evidence="2" id="KW-1133">Transmembrane helix</keyword>
<keyword evidence="4" id="KW-1185">Reference proteome</keyword>
<feature type="transmembrane region" description="Helical" evidence="2">
    <location>
        <begin position="224"/>
        <end position="243"/>
    </location>
</feature>
<comment type="caution">
    <text evidence="3">The sequence shown here is derived from an EMBL/GenBank/DDBJ whole genome shotgun (WGS) entry which is preliminary data.</text>
</comment>
<dbReference type="Proteomes" id="UP000601435">
    <property type="component" value="Unassembled WGS sequence"/>
</dbReference>
<reference evidence="3" key="1">
    <citation type="submission" date="2021-02" db="EMBL/GenBank/DDBJ databases">
        <authorList>
            <person name="Dougan E. K."/>
            <person name="Rhodes N."/>
            <person name="Thang M."/>
            <person name="Chan C."/>
        </authorList>
    </citation>
    <scope>NUCLEOTIDE SEQUENCE</scope>
</reference>
<gene>
    <name evidence="3" type="ORF">SNEC2469_LOCUS17786</name>
</gene>
<dbReference type="OrthoDB" id="416230at2759"/>
<keyword evidence="2" id="KW-0472">Membrane</keyword>
<dbReference type="AlphaFoldDB" id="A0A812VGS4"/>
<organism evidence="3 4">
    <name type="scientific">Symbiodinium necroappetens</name>
    <dbReference type="NCBI Taxonomy" id="1628268"/>
    <lineage>
        <taxon>Eukaryota</taxon>
        <taxon>Sar</taxon>
        <taxon>Alveolata</taxon>
        <taxon>Dinophyceae</taxon>
        <taxon>Suessiales</taxon>
        <taxon>Symbiodiniaceae</taxon>
        <taxon>Symbiodinium</taxon>
    </lineage>
</organism>
<feature type="transmembrane region" description="Helical" evidence="2">
    <location>
        <begin position="363"/>
        <end position="385"/>
    </location>
</feature>
<keyword evidence="2" id="KW-0812">Transmembrane</keyword>
<feature type="coiled-coil region" evidence="1">
    <location>
        <begin position="395"/>
        <end position="422"/>
    </location>
</feature>
<sequence length="439" mass="47204">MAVPEGYDPVVAFKLCPPGGILFQLGIYIFDIINDVAQIGTFVHHGDFWFAAFMVVFIGLSLLRTFTSMSSASQLQGFDPLGEAKLCLARQVPTLAWQEMLMCERVIEAPGTGLIGPYGASLLALTPLQALSAFYGLISSAKAMAEGRLDQEASVGSGSMQSYSLRAVRPVKAALLTVWYFAAFAGELAAFAVVSSTLHPLVTLPGYALGALANGVAEWSGGEGYLWMTAFSCMMVAVAMAGAQTRSFTKYKTPEGPGLIPALFILCRLCSWAALCCLDLPQGLLPLGSLKRPMGFPVLQAKFLRPAAACREAFVCFTSQMWITTETKTNSTATSFSAEVGFHACSWPATGELNTPSAIFNTCLLLLAVVLVPIHMCVVAAMLLLNPLYACGTDNLDLKEEVKAKQVEIDEFARQNKEMNGEYIELCMLSDSYSNSDSE</sequence>
<name>A0A812VGS4_9DINO</name>
<evidence type="ECO:0000313" key="4">
    <source>
        <dbReference type="Proteomes" id="UP000601435"/>
    </source>
</evidence>
<evidence type="ECO:0000256" key="2">
    <source>
        <dbReference type="SAM" id="Phobius"/>
    </source>
</evidence>
<evidence type="ECO:0000313" key="3">
    <source>
        <dbReference type="EMBL" id="CAE7631367.1"/>
    </source>
</evidence>